<keyword evidence="1" id="KW-0472">Membrane</keyword>
<dbReference type="EMBL" id="RSAS01000173">
    <property type="protein sequence ID" value="RRR75636.1"/>
    <property type="molecule type" value="Genomic_DNA"/>
</dbReference>
<feature type="transmembrane region" description="Helical" evidence="1">
    <location>
        <begin position="166"/>
        <end position="192"/>
    </location>
</feature>
<gene>
    <name evidence="2" type="ORF">EI684_04245</name>
</gene>
<feature type="transmembrane region" description="Helical" evidence="1">
    <location>
        <begin position="141"/>
        <end position="159"/>
    </location>
</feature>
<feature type="transmembrane region" description="Helical" evidence="1">
    <location>
        <begin position="31"/>
        <end position="50"/>
    </location>
</feature>
<proteinExistence type="predicted"/>
<sequence length="525" mass="57995">MGCALARRAGQGWHRVGLAALAFAAVLYTDWYWTLVAVLFGAVWATLSLIGAQRPWALLGSYVRFGILALLVSLPLLLAMRAAPASGLAQEPNPIWAIYTQAYAADALGFFFPAARHPLWGVPVEEFLVAMAPHGVTEGSYTAAGWTLAALALLGAFWYRREHWRLLVVGGVAWILALGPSLYVLGYATGIAMPYRLLQLVPFLATARRPNLFGVLTIVIAAIFAALALAELRKRLKPPHYHWAVGIVSLLALFELWPAPRVANRLEQAPVYAQIATAPGVVVDLPLETGTDSRTLINQMVHGQPILQGYVARAPFYPTLLYSPLPRQLALMQPWSEEDIIPLDSATLMRMQCYYQLRYVVLDTPLLQPAQQQVAHAWVDRLGGDAAQPWYADGQRVAYALPLHEDRCAPFVFLGAGWHDRETDANHVWRWTVAQSELYIVNPYAEAQLVILDVVAAGSEEGQPLEVWRDGALLGRLTLTQQRRSYQLPLWLPPGQQRFVLQTTTREEAGGGRALGLAIVALRIR</sequence>
<feature type="transmembrane region" description="Helical" evidence="1">
    <location>
        <begin position="62"/>
        <end position="83"/>
    </location>
</feature>
<feature type="transmembrane region" description="Helical" evidence="1">
    <location>
        <begin position="212"/>
        <end position="229"/>
    </location>
</feature>
<organism evidence="2 3">
    <name type="scientific">Candidatus Viridilinea halotolerans</name>
    <dbReference type="NCBI Taxonomy" id="2491704"/>
    <lineage>
        <taxon>Bacteria</taxon>
        <taxon>Bacillati</taxon>
        <taxon>Chloroflexota</taxon>
        <taxon>Chloroflexia</taxon>
        <taxon>Chloroflexales</taxon>
        <taxon>Chloroflexineae</taxon>
        <taxon>Oscillochloridaceae</taxon>
        <taxon>Candidatus Viridilinea</taxon>
    </lineage>
</organism>
<reference evidence="2 3" key="1">
    <citation type="submission" date="2018-12" db="EMBL/GenBank/DDBJ databases">
        <title>Genome Sequence of Candidatus Viridilinea halotolerans isolated from saline sulfide-rich spring.</title>
        <authorList>
            <person name="Grouzdev D.S."/>
            <person name="Burganskaya E.I."/>
            <person name="Krutkina M.S."/>
            <person name="Sukhacheva M.V."/>
            <person name="Gorlenko V.M."/>
        </authorList>
    </citation>
    <scope>NUCLEOTIDE SEQUENCE [LARGE SCALE GENOMIC DNA]</scope>
    <source>
        <strain evidence="2">Chok-6</strain>
    </source>
</reference>
<dbReference type="AlphaFoldDB" id="A0A426U6H2"/>
<comment type="caution">
    <text evidence="2">The sequence shown here is derived from an EMBL/GenBank/DDBJ whole genome shotgun (WGS) entry which is preliminary data.</text>
</comment>
<dbReference type="Proteomes" id="UP000280307">
    <property type="component" value="Unassembled WGS sequence"/>
</dbReference>
<evidence type="ECO:0000256" key="1">
    <source>
        <dbReference type="SAM" id="Phobius"/>
    </source>
</evidence>
<protein>
    <submittedName>
        <fullName evidence="2">Uncharacterized protein</fullName>
    </submittedName>
</protein>
<keyword evidence="1" id="KW-0812">Transmembrane</keyword>
<name>A0A426U6H2_9CHLR</name>
<feature type="transmembrane region" description="Helical" evidence="1">
    <location>
        <begin position="241"/>
        <end position="259"/>
    </location>
</feature>
<accession>A0A426U6H2</accession>
<evidence type="ECO:0000313" key="2">
    <source>
        <dbReference type="EMBL" id="RRR75636.1"/>
    </source>
</evidence>
<keyword evidence="1" id="KW-1133">Transmembrane helix</keyword>
<evidence type="ECO:0000313" key="3">
    <source>
        <dbReference type="Proteomes" id="UP000280307"/>
    </source>
</evidence>